<feature type="region of interest" description="Disordered" evidence="1">
    <location>
        <begin position="548"/>
        <end position="754"/>
    </location>
</feature>
<keyword evidence="2" id="KW-0472">Membrane</keyword>
<feature type="compositionally biased region" description="Basic and acidic residues" evidence="1">
    <location>
        <begin position="571"/>
        <end position="594"/>
    </location>
</feature>
<feature type="compositionally biased region" description="Basic and acidic residues" evidence="1">
    <location>
        <begin position="724"/>
        <end position="754"/>
    </location>
</feature>
<dbReference type="Gene3D" id="3.60.40.10">
    <property type="entry name" value="PPM-type phosphatase domain"/>
    <property type="match status" value="1"/>
</dbReference>
<sequence length="893" mass="95149">MRSRETGPARPASQSGPMNPILRGSLDACLTTLVAAVSIAASTLIVAFPWVPLLLHSLLLGRYALYMWGGVGVVLLLLAMWRFFRLRSPEPQLERMKIRDCRFEAENPEGARDYMLDKYGVDGGPGDDWVPGCVSRVLPRQPMSVQKGLRLPLIRHNRRKERLEFRPGVCVIPHDSKAATGGEDAHFWSKQMDVIGVADGVSSISQYGIDPKQFSTQLMARCRRIAEERWDAKSHAERERERERGRGSAKGTHQNENNTRKDKGEGSEVLSSCCATSAAGNAMTSPEKEEGDGTVCVAAATGKPEEEEGGERKAKEETGDSGETSLDGEGEGTQMEKGKEKVKEHERENNLAGSPGSKGSEKDKETGSEKDPQLMVAQRALQILYSGYRSIRSAGINGASTAAVAVLDSERNFLGVVNLGDSGLLLLRRGPHGVFRVVVRTVDLQHRFNCPYQLSNILGQEGDSVESSDVLVCHVQEGDLVVVGTDGLFDNVADAEIAQVVSRAVSPIEAVRLRVLASATLRGMNAEAAEAGVKAAASVVAVSGWPPSTPKAGPGGNAAGSGPLPLPQAHPDGKAGEGHLKEDENGGVEEKEKAGTSQVDVSPSSFRTVEEEGSTKNQSPSNSPKAGGNSADSPDGSGEEGGRGQESGCPSGEVLKEGGELTESQRSLAQAPYYSSEHDLASKSLESASSSSSGPMLEDQEGQQRASENDENEKGGGTLGVSRAGKEKEKNVSADLQKEDKDRREKFERRLSDAQKEIGGEIPRNLEATHPKKIAQALAEFAYERSHSCRAMTPFTERCLKEGIRWEGGKPDDITVLCSWIVRRAEGDPALLEAREGGGEPADIPVPQQNAVGIHRNEPAPWRGLTAQGGGARVGSGGGGGGGGLLSQRAVEV</sequence>
<reference evidence="4" key="1">
    <citation type="submission" date="2014-11" db="EMBL/GenBank/DDBJ databases">
        <authorList>
            <person name="Otto D Thomas"/>
            <person name="Naeem Raeece"/>
        </authorList>
    </citation>
    <scope>NUCLEOTIDE SEQUENCE</scope>
</reference>
<feature type="compositionally biased region" description="Basic and acidic residues" evidence="1">
    <location>
        <begin position="334"/>
        <end position="349"/>
    </location>
</feature>
<evidence type="ECO:0000256" key="1">
    <source>
        <dbReference type="SAM" id="MobiDB-lite"/>
    </source>
</evidence>
<keyword evidence="2" id="KW-0812">Transmembrane</keyword>
<feature type="transmembrane region" description="Helical" evidence="2">
    <location>
        <begin position="28"/>
        <end position="51"/>
    </location>
</feature>
<feature type="compositionally biased region" description="Polar residues" evidence="1">
    <location>
        <begin position="595"/>
        <end position="607"/>
    </location>
</feature>
<evidence type="ECO:0000256" key="2">
    <source>
        <dbReference type="SAM" id="Phobius"/>
    </source>
</evidence>
<dbReference type="SMART" id="SM00332">
    <property type="entry name" value="PP2Cc"/>
    <property type="match status" value="1"/>
</dbReference>
<evidence type="ECO:0000259" key="3">
    <source>
        <dbReference type="PROSITE" id="PS51746"/>
    </source>
</evidence>
<dbReference type="InterPro" id="IPR001932">
    <property type="entry name" value="PPM-type_phosphatase-like_dom"/>
</dbReference>
<dbReference type="PROSITE" id="PS51746">
    <property type="entry name" value="PPM_2"/>
    <property type="match status" value="1"/>
</dbReference>
<protein>
    <recommendedName>
        <fullName evidence="3">PPM-type phosphatase domain-containing protein</fullName>
    </recommendedName>
</protein>
<feature type="compositionally biased region" description="Polar residues" evidence="1">
    <location>
        <begin position="615"/>
        <end position="624"/>
    </location>
</feature>
<feature type="region of interest" description="Disordered" evidence="1">
    <location>
        <begin position="301"/>
        <end position="373"/>
    </location>
</feature>
<feature type="compositionally biased region" description="Low complexity" evidence="1">
    <location>
        <begin position="682"/>
        <end position="693"/>
    </location>
</feature>
<feature type="region of interest" description="Disordered" evidence="1">
    <location>
        <begin position="859"/>
        <end position="893"/>
    </location>
</feature>
<dbReference type="InterPro" id="IPR036457">
    <property type="entry name" value="PPM-type-like_dom_sf"/>
</dbReference>
<feature type="domain" description="PPM-type phosphatase" evidence="3">
    <location>
        <begin position="169"/>
        <end position="821"/>
    </location>
</feature>
<dbReference type="PANTHER" id="PTHR12320">
    <property type="entry name" value="PROTEIN PHOSPHATASE 2C"/>
    <property type="match status" value="1"/>
</dbReference>
<accession>A0A0G4I7L8</accession>
<gene>
    <name evidence="4" type="ORF">Cvel_11704</name>
</gene>
<dbReference type="PANTHER" id="PTHR12320:SF1">
    <property type="entry name" value="PROTEIN PHOSPHATASE PTC7 HOMOLOG"/>
    <property type="match status" value="1"/>
</dbReference>
<organism evidence="4">
    <name type="scientific">Chromera velia CCMP2878</name>
    <dbReference type="NCBI Taxonomy" id="1169474"/>
    <lineage>
        <taxon>Eukaryota</taxon>
        <taxon>Sar</taxon>
        <taxon>Alveolata</taxon>
        <taxon>Colpodellida</taxon>
        <taxon>Chromeraceae</taxon>
        <taxon>Chromera</taxon>
    </lineage>
</organism>
<dbReference type="GO" id="GO:0004722">
    <property type="term" value="F:protein serine/threonine phosphatase activity"/>
    <property type="evidence" value="ECO:0007669"/>
    <property type="project" value="TreeGrafter"/>
</dbReference>
<dbReference type="SUPFAM" id="SSF81606">
    <property type="entry name" value="PP2C-like"/>
    <property type="match status" value="1"/>
</dbReference>
<proteinExistence type="predicted"/>
<feature type="transmembrane region" description="Helical" evidence="2">
    <location>
        <begin position="63"/>
        <end position="84"/>
    </location>
</feature>
<name>A0A0G4I7L8_9ALVE</name>
<feature type="compositionally biased region" description="Gly residues" evidence="1">
    <location>
        <begin position="867"/>
        <end position="885"/>
    </location>
</feature>
<dbReference type="InterPro" id="IPR039123">
    <property type="entry name" value="PPTC7"/>
</dbReference>
<feature type="compositionally biased region" description="Basic and acidic residues" evidence="1">
    <location>
        <begin position="230"/>
        <end position="246"/>
    </location>
</feature>
<feature type="region of interest" description="Disordered" evidence="1">
    <location>
        <begin position="230"/>
        <end position="268"/>
    </location>
</feature>
<evidence type="ECO:0000313" key="4">
    <source>
        <dbReference type="EMBL" id="CEM53069.1"/>
    </source>
</evidence>
<dbReference type="EMBL" id="CDMZ01005492">
    <property type="protein sequence ID" value="CEM53069.1"/>
    <property type="molecule type" value="Genomic_DNA"/>
</dbReference>
<dbReference type="AlphaFoldDB" id="A0A0G4I7L8"/>
<keyword evidence="2" id="KW-1133">Transmembrane helix</keyword>
<feature type="compositionally biased region" description="Basic and acidic residues" evidence="1">
    <location>
        <begin position="359"/>
        <end position="372"/>
    </location>
</feature>